<dbReference type="KEGG" id="cpoy:GP475_11030"/>
<dbReference type="InterPro" id="IPR050500">
    <property type="entry name" value="Phos_Acetyltrans/Butyryltrans"/>
</dbReference>
<dbReference type="PANTHER" id="PTHR43356">
    <property type="entry name" value="PHOSPHATE ACETYLTRANSFERASE"/>
    <property type="match status" value="1"/>
</dbReference>
<dbReference type="InterPro" id="IPR004614">
    <property type="entry name" value="P_AcTrfase"/>
</dbReference>
<protein>
    <recommendedName>
        <fullName evidence="4">Phosphate acetyltransferase</fullName>
        <ecNumber evidence="3">2.3.1.8</ecNumber>
    </recommendedName>
    <alternativeName>
        <fullName evidence="7">Phosphotransacetylase</fullName>
    </alternativeName>
</protein>
<evidence type="ECO:0000256" key="6">
    <source>
        <dbReference type="ARBA" id="ARBA00023315"/>
    </source>
</evidence>
<dbReference type="Pfam" id="PF01515">
    <property type="entry name" value="PTA_PTB"/>
    <property type="match status" value="1"/>
</dbReference>
<dbReference type="SUPFAM" id="SSF53659">
    <property type="entry name" value="Isocitrate/Isopropylmalate dehydrogenase-like"/>
    <property type="match status" value="1"/>
</dbReference>
<dbReference type="RefSeq" id="WP_187974416.1">
    <property type="nucleotide sequence ID" value="NZ_CP046884.1"/>
</dbReference>
<dbReference type="Gene3D" id="3.40.50.10950">
    <property type="match status" value="1"/>
</dbReference>
<dbReference type="NCBIfam" id="NF007233">
    <property type="entry name" value="PRK09653.1"/>
    <property type="match status" value="1"/>
</dbReference>
<gene>
    <name evidence="8" type="ORF">GP475_11030</name>
</gene>
<evidence type="ECO:0000313" key="9">
    <source>
        <dbReference type="Proteomes" id="UP000516320"/>
    </source>
</evidence>
<reference evidence="8" key="1">
    <citation type="submission" date="2019-12" db="EMBL/GenBank/DDBJ databases">
        <title>Corynebacterium sp. nov., isolated from feces of the Anser Albifrons in China.</title>
        <authorList>
            <person name="Liu Q."/>
        </authorList>
    </citation>
    <scope>NUCLEOTIDE SEQUENCE [LARGE SCALE GENOMIC DNA]</scope>
    <source>
        <strain evidence="8">4H37-19</strain>
    </source>
</reference>
<dbReference type="EMBL" id="CP046884">
    <property type="protein sequence ID" value="QNQ91103.1"/>
    <property type="molecule type" value="Genomic_DNA"/>
</dbReference>
<dbReference type="PANTHER" id="PTHR43356:SF3">
    <property type="entry name" value="PHOSPHATE ACETYLTRANSFERASE"/>
    <property type="match status" value="1"/>
</dbReference>
<comment type="pathway">
    <text evidence="2">Metabolic intermediate biosynthesis; acetyl-CoA biosynthesis; acetyl-CoA from acetate: step 2/2.</text>
</comment>
<evidence type="ECO:0000256" key="1">
    <source>
        <dbReference type="ARBA" id="ARBA00000705"/>
    </source>
</evidence>
<dbReference type="InterPro" id="IPR002505">
    <property type="entry name" value="PTA_PTB"/>
</dbReference>
<name>A0A7H0SRC8_9CORY</name>
<keyword evidence="5 8" id="KW-0808">Transferase</keyword>
<dbReference type="Gene3D" id="3.40.50.10750">
    <property type="entry name" value="Isocitrate/Isopropylmalate dehydrogenase-like"/>
    <property type="match status" value="1"/>
</dbReference>
<dbReference type="GO" id="GO:0008959">
    <property type="term" value="F:phosphate acetyltransferase activity"/>
    <property type="evidence" value="ECO:0007669"/>
    <property type="project" value="UniProtKB-EC"/>
</dbReference>
<dbReference type="InterPro" id="IPR042112">
    <property type="entry name" value="P_AcTrfase_dom2"/>
</dbReference>
<accession>A0A7H0SRC8</accession>
<dbReference type="NCBIfam" id="NF004167">
    <property type="entry name" value="PRK05632.1"/>
    <property type="match status" value="1"/>
</dbReference>
<evidence type="ECO:0000256" key="3">
    <source>
        <dbReference type="ARBA" id="ARBA00012707"/>
    </source>
</evidence>
<dbReference type="NCBIfam" id="TIGR00651">
    <property type="entry name" value="pta"/>
    <property type="match status" value="1"/>
</dbReference>
<evidence type="ECO:0000256" key="5">
    <source>
        <dbReference type="ARBA" id="ARBA00022679"/>
    </source>
</evidence>
<dbReference type="Proteomes" id="UP000516320">
    <property type="component" value="Chromosome"/>
</dbReference>
<evidence type="ECO:0000256" key="2">
    <source>
        <dbReference type="ARBA" id="ARBA00004989"/>
    </source>
</evidence>
<sequence>MTDQTGSAVLSTVSCSFDGVDVAALAQRVGLSLRTLDGLEPDLGVVVASDPLSEGPALIQGTENLSFDAELAAALGVPLILVVDQHDVRVKLAKAQIARLAATVGGVFTSAELEDAEAVRKAAQVSAPKVISAPVFEHQLMQQARKAKAHIVLPEGDDDRILIAADRLLEQQICELTILGDPERIKSRAAELGLNLNDAHLVDHLTSPKAEEFAEIFAELRKKKGVTLEEARETMKDISYFATMMIHQGLVDGMVSGAAHTTAHTIRPSFQIIKTRPEASVVSSIFLMVMRGRLWAFGDCAVNPNPTAEQLGEIAVVSAHTAAQFGIDPKVAMLSYSTGSSGSGPDVDRAVAAVNHARSIDPELKIDGPLQFDAAVDAGVAVKKMPDSEVAGHATVFIFPDLEAGNIGYKTAQRTGAALAIGPVLQGLNKPVNDLSRGATVPDIVNTVAVTAIQAGAEK</sequence>
<organism evidence="8 9">
    <name type="scientific">Corynebacterium poyangense</name>
    <dbReference type="NCBI Taxonomy" id="2684405"/>
    <lineage>
        <taxon>Bacteria</taxon>
        <taxon>Bacillati</taxon>
        <taxon>Actinomycetota</taxon>
        <taxon>Actinomycetes</taxon>
        <taxon>Mycobacteriales</taxon>
        <taxon>Corynebacteriaceae</taxon>
        <taxon>Corynebacterium</taxon>
    </lineage>
</organism>
<dbReference type="EC" id="2.3.1.8" evidence="3"/>
<keyword evidence="6 8" id="KW-0012">Acyltransferase</keyword>
<proteinExistence type="predicted"/>
<dbReference type="AlphaFoldDB" id="A0A7H0SRC8"/>
<dbReference type="InterPro" id="IPR042113">
    <property type="entry name" value="P_AcTrfase_dom1"/>
</dbReference>
<evidence type="ECO:0000256" key="7">
    <source>
        <dbReference type="ARBA" id="ARBA00031108"/>
    </source>
</evidence>
<evidence type="ECO:0000256" key="4">
    <source>
        <dbReference type="ARBA" id="ARBA00021528"/>
    </source>
</evidence>
<comment type="catalytic activity">
    <reaction evidence="1">
        <text>acetyl-CoA + phosphate = acetyl phosphate + CoA</text>
        <dbReference type="Rhea" id="RHEA:19521"/>
        <dbReference type="ChEBI" id="CHEBI:22191"/>
        <dbReference type="ChEBI" id="CHEBI:43474"/>
        <dbReference type="ChEBI" id="CHEBI:57287"/>
        <dbReference type="ChEBI" id="CHEBI:57288"/>
        <dbReference type="EC" id="2.3.1.8"/>
    </reaction>
</comment>
<keyword evidence="9" id="KW-1185">Reference proteome</keyword>
<evidence type="ECO:0000313" key="8">
    <source>
        <dbReference type="EMBL" id="QNQ91103.1"/>
    </source>
</evidence>